<dbReference type="EMBL" id="AEAI01004809">
    <property type="protein sequence ID" value="EGH49857.1"/>
    <property type="molecule type" value="Genomic_DNA"/>
</dbReference>
<gene>
    <name evidence="2" type="ORF">PSYPI_48625</name>
</gene>
<keyword evidence="3" id="KW-1185">Reference proteome</keyword>
<dbReference type="Proteomes" id="UP000004986">
    <property type="component" value="Unassembled WGS sequence"/>
</dbReference>
<feature type="non-terminal residue" evidence="2">
    <location>
        <position position="1"/>
    </location>
</feature>
<evidence type="ECO:0000313" key="3">
    <source>
        <dbReference type="Proteomes" id="UP000004986"/>
    </source>
</evidence>
<protein>
    <submittedName>
        <fullName evidence="2">YD repeat-containing protein</fullName>
    </submittedName>
</protein>
<comment type="caution">
    <text evidence="2">The sequence shown here is derived from an EMBL/GenBank/DDBJ whole genome shotgun (WGS) entry which is preliminary data.</text>
</comment>
<feature type="non-terminal residue" evidence="2">
    <location>
        <position position="35"/>
    </location>
</feature>
<dbReference type="AlphaFoldDB" id="F3GS04"/>
<name>F3GS04_PSESJ</name>
<dbReference type="InterPro" id="IPR006530">
    <property type="entry name" value="YD"/>
</dbReference>
<evidence type="ECO:0000256" key="1">
    <source>
        <dbReference type="SAM" id="MobiDB-lite"/>
    </source>
</evidence>
<dbReference type="HOGENOM" id="CLU_3361648_0_0_6"/>
<accession>F3GS04</accession>
<organism evidence="2 3">
    <name type="scientific">Pseudomonas syringae pv. pisi str. 1704B</name>
    <dbReference type="NCBI Taxonomy" id="629263"/>
    <lineage>
        <taxon>Bacteria</taxon>
        <taxon>Pseudomonadati</taxon>
        <taxon>Pseudomonadota</taxon>
        <taxon>Gammaproteobacteria</taxon>
        <taxon>Pseudomonadales</taxon>
        <taxon>Pseudomonadaceae</taxon>
        <taxon>Pseudomonas</taxon>
        <taxon>Pseudomonas syringae</taxon>
    </lineage>
</organism>
<dbReference type="NCBIfam" id="TIGR01643">
    <property type="entry name" value="YD_repeat_2x"/>
    <property type="match status" value="1"/>
</dbReference>
<reference evidence="2 3" key="1">
    <citation type="journal article" date="2011" name="PLoS Pathog.">
        <title>Dynamic evolution of pathogenicity revealed by sequencing and comparative genomics of 19 Pseudomonas syringae isolates.</title>
        <authorList>
            <person name="Baltrus D.A."/>
            <person name="Nishimura M.T."/>
            <person name="Romanchuk A."/>
            <person name="Chang J.H."/>
            <person name="Mukhtar M.S."/>
            <person name="Cherkis K."/>
            <person name="Roach J."/>
            <person name="Grant S.R."/>
            <person name="Jones C.D."/>
            <person name="Dangl J.L."/>
        </authorList>
    </citation>
    <scope>NUCLEOTIDE SEQUENCE [LARGE SCALE GENOMIC DNA]</scope>
    <source>
        <strain evidence="2 3">1704B</strain>
    </source>
</reference>
<feature type="region of interest" description="Disordered" evidence="1">
    <location>
        <begin position="1"/>
        <end position="35"/>
    </location>
</feature>
<sequence length="35" mass="3734">QLVAVTDALNNTTTLERKPGGEVLSINHPDGTRES</sequence>
<proteinExistence type="predicted"/>
<evidence type="ECO:0000313" key="2">
    <source>
        <dbReference type="EMBL" id="EGH49857.1"/>
    </source>
</evidence>